<name>A0A7Z0WQ50_9PSEU</name>
<protein>
    <submittedName>
        <fullName evidence="2">C4-dicarboxylate ABC transporter substrate-binding protein</fullName>
    </submittedName>
</protein>
<evidence type="ECO:0000313" key="3">
    <source>
        <dbReference type="Proteomes" id="UP000185696"/>
    </source>
</evidence>
<dbReference type="Pfam" id="PF16868">
    <property type="entry name" value="NMT1_3"/>
    <property type="match status" value="1"/>
</dbReference>
<dbReference type="PANTHER" id="PTHR42941:SF1">
    <property type="entry name" value="SLL1037 PROTEIN"/>
    <property type="match status" value="1"/>
</dbReference>
<evidence type="ECO:0000256" key="1">
    <source>
        <dbReference type="SAM" id="SignalP"/>
    </source>
</evidence>
<keyword evidence="3" id="KW-1185">Reference proteome</keyword>
<dbReference type="Proteomes" id="UP000185696">
    <property type="component" value="Unassembled WGS sequence"/>
</dbReference>
<feature type="chain" id="PRO_5038799409" evidence="1">
    <location>
        <begin position="26"/>
        <end position="320"/>
    </location>
</feature>
<accession>A0A7Z0WQ50</accession>
<comment type="caution">
    <text evidence="2">The sequence shown here is derived from an EMBL/GenBank/DDBJ whole genome shotgun (WGS) entry which is preliminary data.</text>
</comment>
<dbReference type="RefSeq" id="WP_075132248.1">
    <property type="nucleotide sequence ID" value="NZ_MSIF01000003.1"/>
</dbReference>
<dbReference type="EMBL" id="MSIF01000003">
    <property type="protein sequence ID" value="OLF12059.1"/>
    <property type="molecule type" value="Genomic_DNA"/>
</dbReference>
<proteinExistence type="predicted"/>
<evidence type="ECO:0000313" key="2">
    <source>
        <dbReference type="EMBL" id="OLF12059.1"/>
    </source>
</evidence>
<dbReference type="PROSITE" id="PS51257">
    <property type="entry name" value="PROKAR_LIPOPROTEIN"/>
    <property type="match status" value="1"/>
</dbReference>
<dbReference type="NCBIfam" id="TIGR02122">
    <property type="entry name" value="TRAP_TAXI"/>
    <property type="match status" value="1"/>
</dbReference>
<sequence length="320" mass="33137">MTGFPLRRRSFLLLAAAATTSCATACATASYGGPQRTLTIAAGEKGGFYKEFAALLAQRLTTAPGDLNATVRESTGSVANLELLSAGEVDLALTLADTADSAVAGAAPFTAPVPLRAIGRVYENYLQLVVPTTSPVRSVADLAGRRISLGAEGSGAALSGERLLAVSKVRADVDHLPLTEAADLLAAGDIDALLWSGGVPTPGLAELDARRPIRLVDITAHVTALRATYDFAYQQVGVPDSGYGHPGAVTTIGVPNLLVAAPSLPEDVAEEVARLLVEDAPDLVPEQALGTQYLDRRSLIATDPVPLHPGAARAYRQLRG</sequence>
<dbReference type="Gene3D" id="3.40.190.10">
    <property type="entry name" value="Periplasmic binding protein-like II"/>
    <property type="match status" value="2"/>
</dbReference>
<dbReference type="OrthoDB" id="5582316at2"/>
<dbReference type="PROSITE" id="PS51318">
    <property type="entry name" value="TAT"/>
    <property type="match status" value="1"/>
</dbReference>
<reference evidence="2 3" key="1">
    <citation type="submission" date="2016-12" db="EMBL/GenBank/DDBJ databases">
        <title>The draft genome sequence of Actinophytocola xinjiangensis.</title>
        <authorList>
            <person name="Wang W."/>
            <person name="Yuan L."/>
        </authorList>
    </citation>
    <scope>NUCLEOTIDE SEQUENCE [LARGE SCALE GENOMIC DNA]</scope>
    <source>
        <strain evidence="2 3">CGMCC 4.4663</strain>
    </source>
</reference>
<dbReference type="InterPro" id="IPR006311">
    <property type="entry name" value="TAT_signal"/>
</dbReference>
<dbReference type="PANTHER" id="PTHR42941">
    <property type="entry name" value="SLL1037 PROTEIN"/>
    <property type="match status" value="1"/>
</dbReference>
<keyword evidence="1" id="KW-0732">Signal</keyword>
<feature type="signal peptide" evidence="1">
    <location>
        <begin position="1"/>
        <end position="25"/>
    </location>
</feature>
<dbReference type="AlphaFoldDB" id="A0A7Z0WQ50"/>
<dbReference type="InterPro" id="IPR011852">
    <property type="entry name" value="TRAP_TAXI"/>
</dbReference>
<organism evidence="2 3">
    <name type="scientific">Actinophytocola xinjiangensis</name>
    <dbReference type="NCBI Taxonomy" id="485602"/>
    <lineage>
        <taxon>Bacteria</taxon>
        <taxon>Bacillati</taxon>
        <taxon>Actinomycetota</taxon>
        <taxon>Actinomycetes</taxon>
        <taxon>Pseudonocardiales</taxon>
        <taxon>Pseudonocardiaceae</taxon>
    </lineage>
</organism>
<gene>
    <name evidence="2" type="ORF">BLA60_08525</name>
</gene>
<dbReference type="SUPFAM" id="SSF53850">
    <property type="entry name" value="Periplasmic binding protein-like II"/>
    <property type="match status" value="1"/>
</dbReference>